<dbReference type="PANTHER" id="PTHR28524">
    <property type="entry name" value="SUCCINATE DEHYDROGENASE ASSEMBLY FACTOR 4, MITOCHONDRIAL"/>
    <property type="match status" value="1"/>
</dbReference>
<dbReference type="Proteomes" id="UP000275078">
    <property type="component" value="Unassembled WGS sequence"/>
</dbReference>
<comment type="similarity">
    <text evidence="1">Belongs to the SDHAF4 family.</text>
</comment>
<evidence type="ECO:0000313" key="5">
    <source>
        <dbReference type="Proteomes" id="UP000275078"/>
    </source>
</evidence>
<dbReference type="STRING" id="1160509.A0A3N4IMG8"/>
<feature type="region of interest" description="Disordered" evidence="3">
    <location>
        <begin position="157"/>
        <end position="203"/>
    </location>
</feature>
<dbReference type="AlphaFoldDB" id="A0A3N4IMG8"/>
<dbReference type="PANTHER" id="PTHR28524:SF3">
    <property type="entry name" value="SUCCINATE DEHYDROGENASE ASSEMBLY FACTOR 4, MITOCHONDRIAL"/>
    <property type="match status" value="1"/>
</dbReference>
<dbReference type="EMBL" id="ML119647">
    <property type="protein sequence ID" value="RPA87322.1"/>
    <property type="molecule type" value="Genomic_DNA"/>
</dbReference>
<name>A0A3N4IMG8_ASCIM</name>
<protein>
    <recommendedName>
        <fullName evidence="2">Succinate dehydrogenase assembly factor 4, mitochondrial</fullName>
    </recommendedName>
</protein>
<reference evidence="4 5" key="1">
    <citation type="journal article" date="2018" name="Nat. Ecol. Evol.">
        <title>Pezizomycetes genomes reveal the molecular basis of ectomycorrhizal truffle lifestyle.</title>
        <authorList>
            <person name="Murat C."/>
            <person name="Payen T."/>
            <person name="Noel B."/>
            <person name="Kuo A."/>
            <person name="Morin E."/>
            <person name="Chen J."/>
            <person name="Kohler A."/>
            <person name="Krizsan K."/>
            <person name="Balestrini R."/>
            <person name="Da Silva C."/>
            <person name="Montanini B."/>
            <person name="Hainaut M."/>
            <person name="Levati E."/>
            <person name="Barry K.W."/>
            <person name="Belfiori B."/>
            <person name="Cichocki N."/>
            <person name="Clum A."/>
            <person name="Dockter R.B."/>
            <person name="Fauchery L."/>
            <person name="Guy J."/>
            <person name="Iotti M."/>
            <person name="Le Tacon F."/>
            <person name="Lindquist E.A."/>
            <person name="Lipzen A."/>
            <person name="Malagnac F."/>
            <person name="Mello A."/>
            <person name="Molinier V."/>
            <person name="Miyauchi S."/>
            <person name="Poulain J."/>
            <person name="Riccioni C."/>
            <person name="Rubini A."/>
            <person name="Sitrit Y."/>
            <person name="Splivallo R."/>
            <person name="Traeger S."/>
            <person name="Wang M."/>
            <person name="Zifcakova L."/>
            <person name="Wipf D."/>
            <person name="Zambonelli A."/>
            <person name="Paolocci F."/>
            <person name="Nowrousian M."/>
            <person name="Ottonello S."/>
            <person name="Baldrian P."/>
            <person name="Spatafora J.W."/>
            <person name="Henrissat B."/>
            <person name="Nagy L.G."/>
            <person name="Aury J.M."/>
            <person name="Wincker P."/>
            <person name="Grigoriev I.V."/>
            <person name="Bonfante P."/>
            <person name="Martin F.M."/>
        </authorList>
    </citation>
    <scope>NUCLEOTIDE SEQUENCE [LARGE SCALE GENOMIC DNA]</scope>
    <source>
        <strain evidence="4 5">RN42</strain>
    </source>
</reference>
<dbReference type="GO" id="GO:0005739">
    <property type="term" value="C:mitochondrion"/>
    <property type="evidence" value="ECO:0007669"/>
    <property type="project" value="TreeGrafter"/>
</dbReference>
<gene>
    <name evidence="4" type="ORF">BJ508DRAFT_410830</name>
</gene>
<feature type="compositionally biased region" description="Basic and acidic residues" evidence="3">
    <location>
        <begin position="57"/>
        <end position="71"/>
    </location>
</feature>
<dbReference type="Pfam" id="PF07896">
    <property type="entry name" value="DUF1674"/>
    <property type="match status" value="1"/>
</dbReference>
<dbReference type="GO" id="GO:0034553">
    <property type="term" value="P:mitochondrial respiratory chain complex II assembly"/>
    <property type="evidence" value="ECO:0007669"/>
    <property type="project" value="TreeGrafter"/>
</dbReference>
<feature type="compositionally biased region" description="Basic and acidic residues" evidence="3">
    <location>
        <begin position="170"/>
        <end position="181"/>
    </location>
</feature>
<keyword evidence="5" id="KW-1185">Reference proteome</keyword>
<feature type="region of interest" description="Disordered" evidence="3">
    <location>
        <begin position="57"/>
        <end position="85"/>
    </location>
</feature>
<evidence type="ECO:0000256" key="1">
    <source>
        <dbReference type="ARBA" id="ARBA00005701"/>
    </source>
</evidence>
<evidence type="ECO:0000256" key="3">
    <source>
        <dbReference type="SAM" id="MobiDB-lite"/>
    </source>
</evidence>
<proteinExistence type="inferred from homology"/>
<dbReference type="InterPro" id="IPR012875">
    <property type="entry name" value="SDHF4"/>
</dbReference>
<dbReference type="OrthoDB" id="201362at2759"/>
<evidence type="ECO:0000313" key="4">
    <source>
        <dbReference type="EMBL" id="RPA87322.1"/>
    </source>
</evidence>
<sequence>MSSTLPAVVSSLTPLLRPTATVLAPTLTRCFTNLNRPRPPPLPKAQQAEWEELIRKRETPFKSTAERKEEAPFLSKKARRKLREDEKPITDEDLLAGFSPEIRDRLLGKTIPDAQKSQIIAEIRAMMEEEGVEPGQAESSSQLKDAIKAIDVSLDEGITEDDLKSQMGEEEMHPDYRRGAEPEFEGDVNPKTGEVGGPKREPVRKWIEGDWSYNGRATDF</sequence>
<evidence type="ECO:0000256" key="2">
    <source>
        <dbReference type="ARBA" id="ARBA00022170"/>
    </source>
</evidence>
<accession>A0A3N4IMG8</accession>
<organism evidence="4 5">
    <name type="scientific">Ascobolus immersus RN42</name>
    <dbReference type="NCBI Taxonomy" id="1160509"/>
    <lineage>
        <taxon>Eukaryota</taxon>
        <taxon>Fungi</taxon>
        <taxon>Dikarya</taxon>
        <taxon>Ascomycota</taxon>
        <taxon>Pezizomycotina</taxon>
        <taxon>Pezizomycetes</taxon>
        <taxon>Pezizales</taxon>
        <taxon>Ascobolaceae</taxon>
        <taxon>Ascobolus</taxon>
    </lineage>
</organism>